<name>A0A9P7HN70_9HYPO</name>
<evidence type="ECO:0000313" key="2">
    <source>
        <dbReference type="EMBL" id="KAG5762694.1"/>
    </source>
</evidence>
<proteinExistence type="predicted"/>
<dbReference type="EMBL" id="JADFTT010000356">
    <property type="protein sequence ID" value="KAG5762694.1"/>
    <property type="molecule type" value="Genomic_DNA"/>
</dbReference>
<evidence type="ECO:0000313" key="3">
    <source>
        <dbReference type="Proteomes" id="UP000750502"/>
    </source>
</evidence>
<gene>
    <name evidence="2" type="ORF">H9Q72_009205</name>
</gene>
<evidence type="ECO:0000256" key="1">
    <source>
        <dbReference type="SAM" id="Coils"/>
    </source>
</evidence>
<keyword evidence="3" id="KW-1185">Reference proteome</keyword>
<organism evidence="2 3">
    <name type="scientific">Fusarium xylarioides</name>
    <dbReference type="NCBI Taxonomy" id="221167"/>
    <lineage>
        <taxon>Eukaryota</taxon>
        <taxon>Fungi</taxon>
        <taxon>Dikarya</taxon>
        <taxon>Ascomycota</taxon>
        <taxon>Pezizomycotina</taxon>
        <taxon>Sordariomycetes</taxon>
        <taxon>Hypocreomycetidae</taxon>
        <taxon>Hypocreales</taxon>
        <taxon>Nectriaceae</taxon>
        <taxon>Fusarium</taxon>
        <taxon>Fusarium fujikuroi species complex</taxon>
    </lineage>
</organism>
<protein>
    <submittedName>
        <fullName evidence="2">Uncharacterized protein</fullName>
    </submittedName>
</protein>
<dbReference type="AlphaFoldDB" id="A0A9P7HN70"/>
<sequence length="185" mass="21293">MDVQHVVPDKDKFDHSDPGQRIAYLFAMTGYYGCSSYPVFESLKDSAPGLVCASLETNGHHNVSEAKYHFALEEFIWGRFFDHLGENAPQCPWRVTDFQGYTGHTSEVYQQWRRSHCLRTIVLSPEPELRPAADRNAALNHDDVQHLEQQVAEQASEIQNLQKKIKALQEQRDCLRIQIDDFTDN</sequence>
<accession>A0A9P7HN70</accession>
<dbReference type="Proteomes" id="UP000750502">
    <property type="component" value="Unassembled WGS sequence"/>
</dbReference>
<keyword evidence="1" id="KW-0175">Coiled coil</keyword>
<comment type="caution">
    <text evidence="2">The sequence shown here is derived from an EMBL/GenBank/DDBJ whole genome shotgun (WGS) entry which is preliminary data.</text>
</comment>
<reference evidence="2" key="1">
    <citation type="journal article" date="2020" name="bioRxiv">
        <title>Historical genomics reveals the evolutionary mechanisms behind multiple outbreaks of the host-specific coffee wilt pathogen Fusarium xylarioides.</title>
        <authorList>
            <person name="Peck D."/>
            <person name="Nowell R.W."/>
            <person name="Flood J."/>
            <person name="Ryan M.J."/>
            <person name="Barraclough T.G."/>
        </authorList>
    </citation>
    <scope>NUCLEOTIDE SEQUENCE</scope>
    <source>
        <strain evidence="2">IMI 127659i</strain>
    </source>
</reference>
<reference evidence="2" key="2">
    <citation type="submission" date="2020-10" db="EMBL/GenBank/DDBJ databases">
        <authorList>
            <person name="Peck L.D."/>
            <person name="Nowell R.W."/>
            <person name="Flood J."/>
            <person name="Ryan M.J."/>
            <person name="Barraclough T.G."/>
        </authorList>
    </citation>
    <scope>NUCLEOTIDE SEQUENCE</scope>
    <source>
        <strain evidence="2">IMI 127659i</strain>
    </source>
</reference>
<feature type="coiled-coil region" evidence="1">
    <location>
        <begin position="144"/>
        <end position="185"/>
    </location>
</feature>